<dbReference type="RefSeq" id="WP_133703542.1">
    <property type="nucleotide sequence ID" value="NZ_SNXS01000012.1"/>
</dbReference>
<dbReference type="PIRSF" id="PIRSF017082">
    <property type="entry name" value="YflP"/>
    <property type="match status" value="1"/>
</dbReference>
<organism evidence="3 4">
    <name type="scientific">Roseateles toxinivorans</name>
    <dbReference type="NCBI Taxonomy" id="270368"/>
    <lineage>
        <taxon>Bacteria</taxon>
        <taxon>Pseudomonadati</taxon>
        <taxon>Pseudomonadota</taxon>
        <taxon>Betaproteobacteria</taxon>
        <taxon>Burkholderiales</taxon>
        <taxon>Sphaerotilaceae</taxon>
        <taxon>Roseateles</taxon>
    </lineage>
</organism>
<dbReference type="SUPFAM" id="SSF53850">
    <property type="entry name" value="Periplasmic binding protein-like II"/>
    <property type="match status" value="1"/>
</dbReference>
<gene>
    <name evidence="3" type="ORF">DES47_1122</name>
</gene>
<dbReference type="EMBL" id="SNXS01000012">
    <property type="protein sequence ID" value="TDP61453.1"/>
    <property type="molecule type" value="Genomic_DNA"/>
</dbReference>
<keyword evidence="4" id="KW-1185">Reference proteome</keyword>
<keyword evidence="2" id="KW-0732">Signal</keyword>
<dbReference type="InParanoid" id="A0A4V3CSQ2"/>
<dbReference type="InterPro" id="IPR005064">
    <property type="entry name" value="BUG"/>
</dbReference>
<evidence type="ECO:0000256" key="2">
    <source>
        <dbReference type="SAM" id="SignalP"/>
    </source>
</evidence>
<dbReference type="Gene3D" id="3.40.190.10">
    <property type="entry name" value="Periplasmic binding protein-like II"/>
    <property type="match status" value="1"/>
</dbReference>
<reference evidence="3 4" key="1">
    <citation type="submission" date="2019-03" db="EMBL/GenBank/DDBJ databases">
        <title>Genomic Encyclopedia of Type Strains, Phase IV (KMG-IV): sequencing the most valuable type-strain genomes for metagenomic binning, comparative biology and taxonomic classification.</title>
        <authorList>
            <person name="Goeker M."/>
        </authorList>
    </citation>
    <scope>NUCLEOTIDE SEQUENCE [LARGE SCALE GENOMIC DNA]</scope>
    <source>
        <strain evidence="3 4">DSM 16998</strain>
    </source>
</reference>
<keyword evidence="3" id="KW-0675">Receptor</keyword>
<dbReference type="InterPro" id="IPR042100">
    <property type="entry name" value="Bug_dom1"/>
</dbReference>
<feature type="chain" id="PRO_5020856501" evidence="2">
    <location>
        <begin position="23"/>
        <end position="320"/>
    </location>
</feature>
<evidence type="ECO:0000256" key="1">
    <source>
        <dbReference type="ARBA" id="ARBA00006987"/>
    </source>
</evidence>
<feature type="signal peptide" evidence="2">
    <location>
        <begin position="1"/>
        <end position="22"/>
    </location>
</feature>
<dbReference type="AlphaFoldDB" id="A0A4V3CSQ2"/>
<name>A0A4V3CSQ2_9BURK</name>
<dbReference type="PANTHER" id="PTHR42928">
    <property type="entry name" value="TRICARBOXYLATE-BINDING PROTEIN"/>
    <property type="match status" value="1"/>
</dbReference>
<evidence type="ECO:0000313" key="3">
    <source>
        <dbReference type="EMBL" id="TDP61453.1"/>
    </source>
</evidence>
<protein>
    <submittedName>
        <fullName evidence="3">Tripartite-type tricarboxylate transporter receptor subunit TctC</fullName>
    </submittedName>
</protein>
<evidence type="ECO:0000313" key="4">
    <source>
        <dbReference type="Proteomes" id="UP000295361"/>
    </source>
</evidence>
<comment type="similarity">
    <text evidence="1">Belongs to the UPF0065 (bug) family.</text>
</comment>
<sequence length="320" mass="33421">MKIPTLVAALAATVALAQPATAQSYPTRPVKIIVAYQPGQGTDVATRYLAEHLGKAMGQTFIVENRAGAGGNIGTSEAARGAPDGYTLIMGTNGTHVLNQFLYATMPFDAEKDFEPVMLVSTFPMVLLTNPTSPYGTLAELLAAARAKPDAVDVGLPSTTARLVLELLKQQSGTSIRGIPYKGSGTSMTDLIGGQVPLAIDTVSASRAFVASGKLKALGVTSLKESALLPGVKTVAAQGVDGFQVLAWNGLYVPRGTPAAVVQKLATELGKILARPEVRQRLLELGHEPEGGSAADFAEFARTERKKWGPLIAKAGLKAE</sequence>
<dbReference type="Proteomes" id="UP000295361">
    <property type="component" value="Unassembled WGS sequence"/>
</dbReference>
<dbReference type="PANTHER" id="PTHR42928:SF5">
    <property type="entry name" value="BLR1237 PROTEIN"/>
    <property type="match status" value="1"/>
</dbReference>
<accession>A0A4V3CSQ2</accession>
<dbReference type="Gene3D" id="3.40.190.150">
    <property type="entry name" value="Bordetella uptake gene, domain 1"/>
    <property type="match status" value="1"/>
</dbReference>
<dbReference type="Pfam" id="PF03401">
    <property type="entry name" value="TctC"/>
    <property type="match status" value="1"/>
</dbReference>
<proteinExistence type="inferred from homology"/>
<dbReference type="OrthoDB" id="8638638at2"/>
<comment type="caution">
    <text evidence="3">The sequence shown here is derived from an EMBL/GenBank/DDBJ whole genome shotgun (WGS) entry which is preliminary data.</text>
</comment>